<dbReference type="Proteomes" id="UP000199280">
    <property type="component" value="Unassembled WGS sequence"/>
</dbReference>
<keyword evidence="1" id="KW-0720">Serine protease</keyword>
<name>A0A143Z8Q8_9LACT</name>
<dbReference type="GO" id="GO:0008236">
    <property type="term" value="F:serine-type peptidase activity"/>
    <property type="evidence" value="ECO:0007669"/>
    <property type="project" value="UniProtKB-KW"/>
</dbReference>
<dbReference type="SUPFAM" id="SSF50494">
    <property type="entry name" value="Trypsin-like serine proteases"/>
    <property type="match status" value="1"/>
</dbReference>
<reference evidence="3 5" key="2">
    <citation type="submission" date="2016-10" db="EMBL/GenBank/DDBJ databases">
        <authorList>
            <person name="Varghese N."/>
            <person name="Submissions S."/>
        </authorList>
    </citation>
    <scope>NUCLEOTIDE SEQUENCE [LARGE SCALE GENOMIC DNA]</scope>
    <source>
        <strain evidence="3 5">DSM 22150</strain>
    </source>
</reference>
<reference evidence="2 4" key="1">
    <citation type="submission" date="2016-02" db="EMBL/GenBank/DDBJ databases">
        <authorList>
            <person name="Wen L."/>
            <person name="He K."/>
            <person name="Yang H."/>
        </authorList>
    </citation>
    <scope>NUCLEOTIDE SEQUENCE [LARGE SCALE GENOMIC DNA]</scope>
    <source>
        <strain evidence="2">Trichococcus_R210</strain>
    </source>
</reference>
<dbReference type="RefSeq" id="WP_084254048.1">
    <property type="nucleotide sequence ID" value="NZ_FJNB01000036.1"/>
</dbReference>
<accession>A0A143Z8Q8</accession>
<dbReference type="AlphaFoldDB" id="A0A143Z8Q8"/>
<dbReference type="EMBL" id="FJNB01000036">
    <property type="protein sequence ID" value="CZR10419.1"/>
    <property type="molecule type" value="Genomic_DNA"/>
</dbReference>
<dbReference type="Proteomes" id="UP000076878">
    <property type="component" value="Unassembled WGS sequence"/>
</dbReference>
<evidence type="ECO:0000313" key="2">
    <source>
        <dbReference type="EMBL" id="CZR10419.1"/>
    </source>
</evidence>
<keyword evidence="1" id="KW-0378">Hydrolase</keyword>
<evidence type="ECO:0000313" key="5">
    <source>
        <dbReference type="Proteomes" id="UP000199280"/>
    </source>
</evidence>
<organism evidence="2 4">
    <name type="scientific">Trichococcus ilyis</name>
    <dbReference type="NCBI Taxonomy" id="640938"/>
    <lineage>
        <taxon>Bacteria</taxon>
        <taxon>Bacillati</taxon>
        <taxon>Bacillota</taxon>
        <taxon>Bacilli</taxon>
        <taxon>Lactobacillales</taxon>
        <taxon>Carnobacteriaceae</taxon>
        <taxon>Trichococcus</taxon>
    </lineage>
</organism>
<gene>
    <name evidence="3" type="ORF">SAMN05216375_14611</name>
    <name evidence="2" type="ORF">TR210_2921</name>
</gene>
<proteinExistence type="predicted"/>
<keyword evidence="1" id="KW-0645">Protease</keyword>
<dbReference type="InterPro" id="IPR009003">
    <property type="entry name" value="Peptidase_S1_PA"/>
</dbReference>
<keyword evidence="5" id="KW-1185">Reference proteome</keyword>
<evidence type="ECO:0000256" key="1">
    <source>
        <dbReference type="ARBA" id="ARBA00022825"/>
    </source>
</evidence>
<evidence type="ECO:0000313" key="4">
    <source>
        <dbReference type="Proteomes" id="UP000076878"/>
    </source>
</evidence>
<sequence length="271" mass="29847">MKLTLTDFVSYGTVRIECTDKNNQVTAGTGYVVEFKTDEETGTGITALITNKSIIRGAEKGNLVFTTESEEGEPDDKRQHKVSLIQFEKKWVMHPDSAVDLCALPIDALVQKAESKGIELFFTVIDMGLIPTNEQLDELDAMEQIVTAGFPDGLWDAVNNRPVLRSGVTATHPRMDYNGKQEFLIDAAAMSGTNGSPVFILDQNGYVDRDGKYYPDEDRILFLGTLYAGPQAIPECQPKKSDVPASASAHPPINFGRVIKSNRLLELEALF</sequence>
<evidence type="ECO:0000313" key="3">
    <source>
        <dbReference type="EMBL" id="SEJ95780.1"/>
    </source>
</evidence>
<dbReference type="STRING" id="640938.TR210_2921"/>
<dbReference type="EMBL" id="FNYT01000046">
    <property type="protein sequence ID" value="SEJ95780.1"/>
    <property type="molecule type" value="Genomic_DNA"/>
</dbReference>
<protein>
    <submittedName>
        <fullName evidence="2">Uncharacterized protein</fullName>
    </submittedName>
</protein>
<dbReference type="OrthoDB" id="9766361at2"/>